<name>A0A5C6Q5Z2_9GAMM</name>
<dbReference type="Gene3D" id="3.20.20.150">
    <property type="entry name" value="Divalent-metal-dependent TIM barrel enzymes"/>
    <property type="match status" value="1"/>
</dbReference>
<evidence type="ECO:0000313" key="2">
    <source>
        <dbReference type="EMBL" id="TWX64336.1"/>
    </source>
</evidence>
<accession>A0A5C6Q5Z2</accession>
<dbReference type="SUPFAM" id="SSF51658">
    <property type="entry name" value="Xylose isomerase-like"/>
    <property type="match status" value="1"/>
</dbReference>
<dbReference type="PANTHER" id="PTHR12110">
    <property type="entry name" value="HYDROXYPYRUVATE ISOMERASE"/>
    <property type="match status" value="1"/>
</dbReference>
<dbReference type="InterPro" id="IPR036237">
    <property type="entry name" value="Xyl_isomerase-like_sf"/>
</dbReference>
<dbReference type="PANTHER" id="PTHR12110:SF21">
    <property type="entry name" value="XYLOSE ISOMERASE-LIKE TIM BARREL DOMAIN-CONTAINING PROTEIN"/>
    <property type="match status" value="1"/>
</dbReference>
<feature type="domain" description="Xylose isomerase-like TIM barrel" evidence="1">
    <location>
        <begin position="19"/>
        <end position="255"/>
    </location>
</feature>
<dbReference type="AlphaFoldDB" id="A0A5C6Q5Z2"/>
<protein>
    <submittedName>
        <fullName evidence="2">Sugar phosphate isomerase/epimerase</fullName>
    </submittedName>
</protein>
<dbReference type="Proteomes" id="UP000321822">
    <property type="component" value="Unassembled WGS sequence"/>
</dbReference>
<gene>
    <name evidence="2" type="ORF">ESZ36_20395</name>
</gene>
<evidence type="ECO:0000313" key="3">
    <source>
        <dbReference type="Proteomes" id="UP000321822"/>
    </source>
</evidence>
<reference evidence="2 3" key="1">
    <citation type="submission" date="2019-07" db="EMBL/GenBank/DDBJ databases">
        <title>Genomes of sea-ice associated Colwellia species.</title>
        <authorList>
            <person name="Bowman J.P."/>
        </authorList>
    </citation>
    <scope>NUCLEOTIDE SEQUENCE [LARGE SCALE GENOMIC DNA]</scope>
    <source>
        <strain evidence="2 3">ACAM 459</strain>
    </source>
</reference>
<dbReference type="EMBL" id="VOLT01000014">
    <property type="protein sequence ID" value="TWX64336.1"/>
    <property type="molecule type" value="Genomic_DNA"/>
</dbReference>
<sequence length="277" mass="31197">MKFALHGMCSLHNNIVSDIRLAKETGYQGLEIHTQKLWRYINAGFSSSDFKSHLEKANILPSAIDIVGSVEATDKATQQKVFKSVETLCLFAKEIGAPTIQLNAFEALNGLSVEDNINITAQNIKHIADIGQEHGIRFQYEGAAWTPIATLDDYYRLHDAVGRDNFAFVLDTWHFWACRGATPEDMAKIDKELIYNVHLSDGKRPDIGQDWVDEKLLRGYLLGEGEIPLQEWVDAIKSTGYDGFYSGEFLNDQLWEGDHYEVAASMLQGMQSLFSEE</sequence>
<comment type="caution">
    <text evidence="2">The sequence shown here is derived from an EMBL/GenBank/DDBJ whole genome shotgun (WGS) entry which is preliminary data.</text>
</comment>
<dbReference type="GO" id="GO:0016853">
    <property type="term" value="F:isomerase activity"/>
    <property type="evidence" value="ECO:0007669"/>
    <property type="project" value="UniProtKB-KW"/>
</dbReference>
<dbReference type="OrthoDB" id="9780241at2"/>
<proteinExistence type="predicted"/>
<keyword evidence="2" id="KW-0413">Isomerase</keyword>
<keyword evidence="3" id="KW-1185">Reference proteome</keyword>
<evidence type="ECO:0000259" key="1">
    <source>
        <dbReference type="Pfam" id="PF01261"/>
    </source>
</evidence>
<dbReference type="InterPro" id="IPR013022">
    <property type="entry name" value="Xyl_isomerase-like_TIM-brl"/>
</dbReference>
<dbReference type="InterPro" id="IPR050312">
    <property type="entry name" value="IolE/XylAMocC-like"/>
</dbReference>
<dbReference type="Pfam" id="PF01261">
    <property type="entry name" value="AP_endonuc_2"/>
    <property type="match status" value="1"/>
</dbReference>
<organism evidence="2 3">
    <name type="scientific">Colwellia demingiae</name>
    <dbReference type="NCBI Taxonomy" id="89401"/>
    <lineage>
        <taxon>Bacteria</taxon>
        <taxon>Pseudomonadati</taxon>
        <taxon>Pseudomonadota</taxon>
        <taxon>Gammaproteobacteria</taxon>
        <taxon>Alteromonadales</taxon>
        <taxon>Colwelliaceae</taxon>
        <taxon>Colwellia</taxon>
    </lineage>
</organism>